<dbReference type="AlphaFoldDB" id="A0AAN2A8I3"/>
<keyword evidence="1" id="KW-0732">Signal</keyword>
<sequence>MKTTLTIVSFVLFSGTSAVMAFEPLPEGTSKLNAIVRGHGELGDTVISTSNPDVSFRLLENGVVERTNSRYNTVTYSRPEEEARRFRNRR</sequence>
<evidence type="ECO:0000313" key="3">
    <source>
        <dbReference type="Proteomes" id="UP000528185"/>
    </source>
</evidence>
<feature type="chain" id="PRO_5042956304" evidence="1">
    <location>
        <begin position="22"/>
        <end position="90"/>
    </location>
</feature>
<reference evidence="2 3" key="1">
    <citation type="submission" date="2020-06" db="EMBL/GenBank/DDBJ databases">
        <authorList>
            <person name="De Coninck B."/>
            <person name="Ibrahim H."/>
        </authorList>
    </citation>
    <scope>NUCLEOTIDE SEQUENCE [LARGE SCALE GENOMIC DNA]</scope>
    <source>
        <strain evidence="2">Ag_rhizogenes_K599</strain>
    </source>
</reference>
<evidence type="ECO:0000256" key="1">
    <source>
        <dbReference type="SAM" id="SignalP"/>
    </source>
</evidence>
<name>A0AAN2A8I3_RHIRH</name>
<gene>
    <name evidence="2" type="ORF">AGRHK599_LOCUS4939</name>
</gene>
<comment type="caution">
    <text evidence="2">The sequence shown here is derived from an EMBL/GenBank/DDBJ whole genome shotgun (WGS) entry which is preliminary data.</text>
</comment>
<organism evidence="2 3">
    <name type="scientific">Rhizobium rhizogenes</name>
    <name type="common">Agrobacterium rhizogenes</name>
    <dbReference type="NCBI Taxonomy" id="359"/>
    <lineage>
        <taxon>Bacteria</taxon>
        <taxon>Pseudomonadati</taxon>
        <taxon>Pseudomonadota</taxon>
        <taxon>Alphaproteobacteria</taxon>
        <taxon>Hyphomicrobiales</taxon>
        <taxon>Rhizobiaceae</taxon>
        <taxon>Rhizobium/Agrobacterium group</taxon>
        <taxon>Rhizobium</taxon>
    </lineage>
</organism>
<dbReference type="EMBL" id="CAICSX020000002">
    <property type="protein sequence ID" value="CAD0216676.1"/>
    <property type="molecule type" value="Genomic_DNA"/>
</dbReference>
<accession>A0AAN2A8I3</accession>
<evidence type="ECO:0000313" key="2">
    <source>
        <dbReference type="EMBL" id="CAD0216676.1"/>
    </source>
</evidence>
<dbReference type="Proteomes" id="UP000528185">
    <property type="component" value="Unassembled WGS sequence"/>
</dbReference>
<protein>
    <submittedName>
        <fullName evidence="2">Uncharacterized protein</fullName>
    </submittedName>
</protein>
<proteinExistence type="predicted"/>
<feature type="signal peptide" evidence="1">
    <location>
        <begin position="1"/>
        <end position="21"/>
    </location>
</feature>
<dbReference type="RefSeq" id="WP_153045046.1">
    <property type="nucleotide sequence ID" value="NZ_CAICSX020000002.1"/>
</dbReference>